<dbReference type="InterPro" id="IPR036010">
    <property type="entry name" value="2Fe-2S_ferredoxin-like_sf"/>
</dbReference>
<dbReference type="PROSITE" id="PS00197">
    <property type="entry name" value="2FE2S_FER_1"/>
    <property type="match status" value="1"/>
</dbReference>
<keyword evidence="5 10" id="KW-0560">Oxidoreductase</keyword>
<protein>
    <submittedName>
        <fullName evidence="10">PDR/VanB family oxidoreductase</fullName>
        <ecNumber evidence="10">1.-.-.-</ecNumber>
    </submittedName>
</protein>
<evidence type="ECO:0000256" key="2">
    <source>
        <dbReference type="ARBA" id="ARBA00022630"/>
    </source>
</evidence>
<dbReference type="GO" id="GO:0016491">
    <property type="term" value="F:oxidoreductase activity"/>
    <property type="evidence" value="ECO:0007669"/>
    <property type="project" value="UniProtKB-KW"/>
</dbReference>
<gene>
    <name evidence="10" type="ORF">RVF87_03235</name>
</gene>
<evidence type="ECO:0000313" key="10">
    <source>
        <dbReference type="EMBL" id="WYY08108.1"/>
    </source>
</evidence>
<evidence type="ECO:0000256" key="6">
    <source>
        <dbReference type="ARBA" id="ARBA00023004"/>
    </source>
</evidence>
<dbReference type="InterPro" id="IPR001433">
    <property type="entry name" value="OxRdtase_FAD/NAD-bd"/>
</dbReference>
<dbReference type="EMBL" id="CP136137">
    <property type="protein sequence ID" value="WYY08108.1"/>
    <property type="molecule type" value="Genomic_DNA"/>
</dbReference>
<dbReference type="SUPFAM" id="SSF54292">
    <property type="entry name" value="2Fe-2S ferredoxin-like"/>
    <property type="match status" value="1"/>
</dbReference>
<keyword evidence="2" id="KW-0285">Flavoprotein</keyword>
<evidence type="ECO:0000256" key="4">
    <source>
        <dbReference type="ARBA" id="ARBA00022723"/>
    </source>
</evidence>
<dbReference type="CDD" id="cd06185">
    <property type="entry name" value="PDR_like"/>
    <property type="match status" value="1"/>
</dbReference>
<dbReference type="CDD" id="cd00207">
    <property type="entry name" value="fer2"/>
    <property type="match status" value="1"/>
</dbReference>
<dbReference type="EC" id="1.-.-.-" evidence="10"/>
<evidence type="ECO:0000259" key="8">
    <source>
        <dbReference type="PROSITE" id="PS51085"/>
    </source>
</evidence>
<reference evidence="10 11" key="1">
    <citation type="journal article" date="2023" name="Virus Evol.">
        <title>Computational host range prediction-The good, the bad, and the ugly.</title>
        <authorList>
            <person name="Howell A.A."/>
            <person name="Versoza C.J."/>
            <person name="Pfeifer S.P."/>
        </authorList>
    </citation>
    <scope>NUCLEOTIDE SEQUENCE [LARGE SCALE GENOMIC DNA]</scope>
    <source>
        <strain evidence="10 11">1610/1b</strain>
    </source>
</reference>
<keyword evidence="7" id="KW-0411">Iron-sulfur</keyword>
<dbReference type="PROSITE" id="PS51384">
    <property type="entry name" value="FAD_FR"/>
    <property type="match status" value="1"/>
</dbReference>
<dbReference type="InterPro" id="IPR039261">
    <property type="entry name" value="FNR_nucleotide-bd"/>
</dbReference>
<feature type="domain" description="FAD-binding FR-type" evidence="9">
    <location>
        <begin position="2"/>
        <end position="103"/>
    </location>
</feature>
<keyword evidence="4" id="KW-0479">Metal-binding</keyword>
<evidence type="ECO:0000313" key="11">
    <source>
        <dbReference type="Proteomes" id="UP001479933"/>
    </source>
</evidence>
<dbReference type="PROSITE" id="PS51085">
    <property type="entry name" value="2FE2S_FER_2"/>
    <property type="match status" value="1"/>
</dbReference>
<dbReference type="PANTHER" id="PTHR47354">
    <property type="entry name" value="NADH OXIDOREDUCTASE HCR"/>
    <property type="match status" value="1"/>
</dbReference>
<evidence type="ECO:0000256" key="3">
    <source>
        <dbReference type="ARBA" id="ARBA00022714"/>
    </source>
</evidence>
<dbReference type="InterPro" id="IPR006058">
    <property type="entry name" value="2Fe2S_fd_BS"/>
</dbReference>
<dbReference type="RefSeq" id="WP_066167011.1">
    <property type="nucleotide sequence ID" value="NZ_CP136137.1"/>
</dbReference>
<dbReference type="InterPro" id="IPR017938">
    <property type="entry name" value="Riboflavin_synthase-like_b-brl"/>
</dbReference>
<sequence length="313" mass="33028">MSTHRTLRIAAKDTVAADVVSLVLEDPRGGELPDWAPGAHIDVELGGDIVRQYSLCGGDSSNQWRIAVLRETAGRGGSAYVHDQLCVGAEIVTGGPRNNFDFVDAPSYLFVAGGIGITPLLPMIAAADRAGRPWRLLYGGRTRASMAFADELARAHPDAVTLAPADEVGLLDLDSALSEVDAGGEVYCCGPEPLLLAIEEQSRRHEVPLHVERFSPKAISADAVDTAFEVELAQSGQTLTVAADESILSAVLDAGVDADFSCREGTCGTCEVAVLGGEIDHRDSVLDEDEAAAGDVMMICVSRCRSARLVIDL</sequence>
<evidence type="ECO:0000256" key="7">
    <source>
        <dbReference type="ARBA" id="ARBA00023014"/>
    </source>
</evidence>
<dbReference type="Proteomes" id="UP001479933">
    <property type="component" value="Chromosome"/>
</dbReference>
<dbReference type="PANTHER" id="PTHR47354:SF1">
    <property type="entry name" value="CARNITINE MONOOXYGENASE REDUCTASE SUBUNIT"/>
    <property type="match status" value="1"/>
</dbReference>
<dbReference type="Gene3D" id="3.10.20.30">
    <property type="match status" value="1"/>
</dbReference>
<feature type="domain" description="2Fe-2S ferredoxin-type" evidence="8">
    <location>
        <begin position="228"/>
        <end position="313"/>
    </location>
</feature>
<dbReference type="InterPro" id="IPR001041">
    <property type="entry name" value="2Fe-2S_ferredoxin-type"/>
</dbReference>
<dbReference type="SUPFAM" id="SSF52343">
    <property type="entry name" value="Ferredoxin reductase-like, C-terminal NADP-linked domain"/>
    <property type="match status" value="1"/>
</dbReference>
<dbReference type="Gene3D" id="3.40.50.80">
    <property type="entry name" value="Nucleotide-binding domain of ferredoxin-NADP reductase (FNR) module"/>
    <property type="match status" value="1"/>
</dbReference>
<proteinExistence type="predicted"/>
<evidence type="ECO:0000259" key="9">
    <source>
        <dbReference type="PROSITE" id="PS51384"/>
    </source>
</evidence>
<accession>A0ABZ2U3F7</accession>
<dbReference type="InterPro" id="IPR017927">
    <property type="entry name" value="FAD-bd_FR_type"/>
</dbReference>
<dbReference type="Gene3D" id="2.40.30.10">
    <property type="entry name" value="Translation factors"/>
    <property type="match status" value="1"/>
</dbReference>
<dbReference type="InterPro" id="IPR012675">
    <property type="entry name" value="Beta-grasp_dom_sf"/>
</dbReference>
<dbReference type="Pfam" id="PF00111">
    <property type="entry name" value="Fer2"/>
    <property type="match status" value="1"/>
</dbReference>
<keyword evidence="11" id="KW-1185">Reference proteome</keyword>
<keyword evidence="3" id="KW-0001">2Fe-2S</keyword>
<organism evidence="10 11">
    <name type="scientific">Gordonia hydrophobica</name>
    <dbReference type="NCBI Taxonomy" id="40516"/>
    <lineage>
        <taxon>Bacteria</taxon>
        <taxon>Bacillati</taxon>
        <taxon>Actinomycetota</taxon>
        <taxon>Actinomycetes</taxon>
        <taxon>Mycobacteriales</taxon>
        <taxon>Gordoniaceae</taxon>
        <taxon>Gordonia</taxon>
    </lineage>
</organism>
<evidence type="ECO:0000256" key="5">
    <source>
        <dbReference type="ARBA" id="ARBA00023002"/>
    </source>
</evidence>
<evidence type="ECO:0000256" key="1">
    <source>
        <dbReference type="ARBA" id="ARBA00001974"/>
    </source>
</evidence>
<comment type="cofactor">
    <cofactor evidence="1">
        <name>FAD</name>
        <dbReference type="ChEBI" id="CHEBI:57692"/>
    </cofactor>
</comment>
<dbReference type="InterPro" id="IPR050415">
    <property type="entry name" value="MRET"/>
</dbReference>
<keyword evidence="6" id="KW-0408">Iron</keyword>
<dbReference type="Pfam" id="PF00175">
    <property type="entry name" value="NAD_binding_1"/>
    <property type="match status" value="1"/>
</dbReference>
<dbReference type="SUPFAM" id="SSF63380">
    <property type="entry name" value="Riboflavin synthase domain-like"/>
    <property type="match status" value="1"/>
</dbReference>
<name>A0ABZ2U3F7_9ACTN</name>
<dbReference type="PRINTS" id="PR00409">
    <property type="entry name" value="PHDIOXRDTASE"/>
</dbReference>